<comment type="similarity">
    <text evidence="2">Belongs to the autoinducer-2 exporter (AI-2E) (TC 2.A.86) family.</text>
</comment>
<protein>
    <submittedName>
        <fullName evidence="9">AI-2E family transporter</fullName>
    </submittedName>
</protein>
<dbReference type="AlphaFoldDB" id="A0A844FFT9"/>
<feature type="transmembrane region" description="Helical" evidence="8">
    <location>
        <begin position="358"/>
        <end position="391"/>
    </location>
</feature>
<sequence length="396" mass="45806">MNYNREIKMNFKNISLNLQILIGLFILISIYYIINIGNKYIEENKKIKIDTRRLSKLFIFLLFIFLVYILTKKYKFLSEIINILVLSSILAYLLNPIVDFFKKKNIPDLWSVIFVYIIIFLIIFIFSFVLIPKIIREFRNIGSILPDYLNKIYEYIDRVQNKYYSNFKNLPPQFDGIRDIFEENINNLESIIIKWIKKFVDITTNAFSKIFTLILVPIISFYFLKDKEFFKKKIYLTIPKAYRGEIVKLFKEMDKSISQFIRGRIIVGIFVGITTTIALFILNIDFAFSIGMLAGIADIIPYFGPVIGIIPAVFFALLEGPLKALWVIITFTTIQQIENNIITPKVVGESVGIHPVTVIISLILGGGFFGILGMILAIPVVAVVKILYSYIVEKVN</sequence>
<gene>
    <name evidence="9" type="ORF">FYJ27_03660</name>
</gene>
<evidence type="ECO:0000256" key="7">
    <source>
        <dbReference type="ARBA" id="ARBA00023136"/>
    </source>
</evidence>
<keyword evidence="6 8" id="KW-1133">Transmembrane helix</keyword>
<dbReference type="OrthoDB" id="9793390at2"/>
<evidence type="ECO:0000313" key="10">
    <source>
        <dbReference type="Proteomes" id="UP000462760"/>
    </source>
</evidence>
<name>A0A844FFT9_9FIRM</name>
<evidence type="ECO:0000256" key="3">
    <source>
        <dbReference type="ARBA" id="ARBA00022448"/>
    </source>
</evidence>
<dbReference type="GO" id="GO:0055085">
    <property type="term" value="P:transmembrane transport"/>
    <property type="evidence" value="ECO:0007669"/>
    <property type="project" value="TreeGrafter"/>
</dbReference>
<feature type="transmembrane region" description="Helical" evidence="8">
    <location>
        <begin position="14"/>
        <end position="34"/>
    </location>
</feature>
<evidence type="ECO:0000256" key="2">
    <source>
        <dbReference type="ARBA" id="ARBA00009773"/>
    </source>
</evidence>
<feature type="transmembrane region" description="Helical" evidence="8">
    <location>
        <begin position="206"/>
        <end position="224"/>
    </location>
</feature>
<reference evidence="9 10" key="1">
    <citation type="submission" date="2019-08" db="EMBL/GenBank/DDBJ databases">
        <title>In-depth cultivation of the pig gut microbiome towards novel bacterial diversity and tailored functional studies.</title>
        <authorList>
            <person name="Wylensek D."/>
            <person name="Hitch T.C.A."/>
            <person name="Clavel T."/>
        </authorList>
    </citation>
    <scope>NUCLEOTIDE SEQUENCE [LARGE SCALE GENOMIC DNA]</scope>
    <source>
        <strain evidence="9 10">Med78-601-WT-4W-RMD-3</strain>
    </source>
</reference>
<dbReference type="PANTHER" id="PTHR21716">
    <property type="entry name" value="TRANSMEMBRANE PROTEIN"/>
    <property type="match status" value="1"/>
</dbReference>
<feature type="transmembrane region" description="Helical" evidence="8">
    <location>
        <begin position="54"/>
        <end position="70"/>
    </location>
</feature>
<feature type="transmembrane region" description="Helical" evidence="8">
    <location>
        <begin position="299"/>
        <end position="318"/>
    </location>
</feature>
<evidence type="ECO:0000256" key="8">
    <source>
        <dbReference type="SAM" id="Phobius"/>
    </source>
</evidence>
<keyword evidence="7 8" id="KW-0472">Membrane</keyword>
<evidence type="ECO:0000256" key="6">
    <source>
        <dbReference type="ARBA" id="ARBA00022989"/>
    </source>
</evidence>
<keyword evidence="4" id="KW-1003">Cell membrane</keyword>
<feature type="transmembrane region" description="Helical" evidence="8">
    <location>
        <begin position="109"/>
        <end position="131"/>
    </location>
</feature>
<evidence type="ECO:0000256" key="1">
    <source>
        <dbReference type="ARBA" id="ARBA00004651"/>
    </source>
</evidence>
<comment type="caution">
    <text evidence="9">The sequence shown here is derived from an EMBL/GenBank/DDBJ whole genome shotgun (WGS) entry which is preliminary data.</text>
</comment>
<accession>A0A844FFT9</accession>
<dbReference type="InterPro" id="IPR002549">
    <property type="entry name" value="AI-2E-like"/>
</dbReference>
<evidence type="ECO:0000313" key="9">
    <source>
        <dbReference type="EMBL" id="MSS42830.1"/>
    </source>
</evidence>
<dbReference type="PANTHER" id="PTHR21716:SF53">
    <property type="entry name" value="PERMEASE PERM-RELATED"/>
    <property type="match status" value="1"/>
</dbReference>
<organism evidence="9 10">
    <name type="scientific">Anaerosalibacter bizertensis</name>
    <dbReference type="NCBI Taxonomy" id="932217"/>
    <lineage>
        <taxon>Bacteria</taxon>
        <taxon>Bacillati</taxon>
        <taxon>Bacillota</taxon>
        <taxon>Tissierellia</taxon>
        <taxon>Tissierellales</taxon>
        <taxon>Sporanaerobacteraceae</taxon>
        <taxon>Anaerosalibacter</taxon>
    </lineage>
</organism>
<evidence type="ECO:0000256" key="4">
    <source>
        <dbReference type="ARBA" id="ARBA00022475"/>
    </source>
</evidence>
<dbReference type="GO" id="GO:0005886">
    <property type="term" value="C:plasma membrane"/>
    <property type="evidence" value="ECO:0007669"/>
    <property type="project" value="UniProtKB-SubCell"/>
</dbReference>
<dbReference type="EMBL" id="VULR01000004">
    <property type="protein sequence ID" value="MSS42830.1"/>
    <property type="molecule type" value="Genomic_DNA"/>
</dbReference>
<comment type="subcellular location">
    <subcellularLocation>
        <location evidence="1">Cell membrane</location>
        <topology evidence="1">Multi-pass membrane protein</topology>
    </subcellularLocation>
</comment>
<keyword evidence="5 8" id="KW-0812">Transmembrane</keyword>
<feature type="transmembrane region" description="Helical" evidence="8">
    <location>
        <begin position="265"/>
        <end position="293"/>
    </location>
</feature>
<feature type="transmembrane region" description="Helical" evidence="8">
    <location>
        <begin position="76"/>
        <end position="97"/>
    </location>
</feature>
<proteinExistence type="inferred from homology"/>
<keyword evidence="3" id="KW-0813">Transport</keyword>
<evidence type="ECO:0000256" key="5">
    <source>
        <dbReference type="ARBA" id="ARBA00022692"/>
    </source>
</evidence>
<dbReference type="Proteomes" id="UP000462760">
    <property type="component" value="Unassembled WGS sequence"/>
</dbReference>
<dbReference type="Pfam" id="PF01594">
    <property type="entry name" value="AI-2E_transport"/>
    <property type="match status" value="1"/>
</dbReference>